<proteinExistence type="predicted"/>
<comment type="caution">
    <text evidence="1">The sequence shown here is derived from an EMBL/GenBank/DDBJ whole genome shotgun (WGS) entry which is preliminary data.</text>
</comment>
<evidence type="ECO:0000313" key="2">
    <source>
        <dbReference type="Proteomes" id="UP000734854"/>
    </source>
</evidence>
<dbReference type="EMBL" id="JACMSC010000022">
    <property type="protein sequence ID" value="KAG6468904.1"/>
    <property type="molecule type" value="Genomic_DNA"/>
</dbReference>
<dbReference type="PANTHER" id="PTHR34539:SF19">
    <property type="entry name" value="T6J4.11 PROTEIN"/>
    <property type="match status" value="1"/>
</dbReference>
<accession>A0A8J5CTA4</accession>
<sequence>MDRSGELKRHFEVDADETAPTEVKRLRADFLFDILDDDDGSTGEQDLASVMKSLEEEISLPSSADLPAVSHLSEEGLEVVRQPDLGFLYEASDDELGLPPSDAASSADVAGFSRIWGFDDAVDGYDGLGLGMRPEERAFEGGQALEGGLFDYTDEIYGPYDLYDLTWRTESLPAV</sequence>
<dbReference type="PANTHER" id="PTHR34539">
    <property type="entry name" value="T6J4.11 PROTEIN"/>
    <property type="match status" value="1"/>
</dbReference>
<dbReference type="OrthoDB" id="785381at2759"/>
<reference evidence="1 2" key="1">
    <citation type="submission" date="2020-08" db="EMBL/GenBank/DDBJ databases">
        <title>Plant Genome Project.</title>
        <authorList>
            <person name="Zhang R.-G."/>
        </authorList>
    </citation>
    <scope>NUCLEOTIDE SEQUENCE [LARGE SCALE GENOMIC DNA]</scope>
    <source>
        <tissue evidence="1">Rhizome</tissue>
    </source>
</reference>
<organism evidence="1 2">
    <name type="scientific">Zingiber officinale</name>
    <name type="common">Ginger</name>
    <name type="synonym">Amomum zingiber</name>
    <dbReference type="NCBI Taxonomy" id="94328"/>
    <lineage>
        <taxon>Eukaryota</taxon>
        <taxon>Viridiplantae</taxon>
        <taxon>Streptophyta</taxon>
        <taxon>Embryophyta</taxon>
        <taxon>Tracheophyta</taxon>
        <taxon>Spermatophyta</taxon>
        <taxon>Magnoliopsida</taxon>
        <taxon>Liliopsida</taxon>
        <taxon>Zingiberales</taxon>
        <taxon>Zingiberaceae</taxon>
        <taxon>Zingiber</taxon>
    </lineage>
</organism>
<protein>
    <submittedName>
        <fullName evidence="1">Uncharacterized protein</fullName>
    </submittedName>
</protein>
<dbReference type="AlphaFoldDB" id="A0A8J5CTA4"/>
<keyword evidence="2" id="KW-1185">Reference proteome</keyword>
<evidence type="ECO:0000313" key="1">
    <source>
        <dbReference type="EMBL" id="KAG6468904.1"/>
    </source>
</evidence>
<gene>
    <name evidence="1" type="ORF">ZIOFF_073599</name>
</gene>
<name>A0A8J5CTA4_ZINOF</name>
<dbReference type="Proteomes" id="UP000734854">
    <property type="component" value="Unassembled WGS sequence"/>
</dbReference>